<keyword evidence="4" id="KW-1185">Reference proteome</keyword>
<protein>
    <recommendedName>
        <fullName evidence="5">Extracellular membrane protein CFEM domain-containing protein</fullName>
    </recommendedName>
</protein>
<keyword evidence="2" id="KW-0732">Signal</keyword>
<reference evidence="3" key="1">
    <citation type="journal article" date="2023" name="BMC Genomics">
        <title>Chromosome-level genome assemblies of Cutaneotrichosporon spp. (Trichosporonales, Basidiomycota) reveal imbalanced evolution between nucleotide sequences and chromosome synteny.</title>
        <authorList>
            <person name="Kobayashi Y."/>
            <person name="Kayamori A."/>
            <person name="Aoki K."/>
            <person name="Shiwa Y."/>
            <person name="Matsutani M."/>
            <person name="Fujita N."/>
            <person name="Sugita T."/>
            <person name="Iwasaki W."/>
            <person name="Tanaka N."/>
            <person name="Takashima M."/>
        </authorList>
    </citation>
    <scope>NUCLEOTIDE SEQUENCE</scope>
    <source>
        <strain evidence="3">HIS016</strain>
    </source>
</reference>
<evidence type="ECO:0000256" key="1">
    <source>
        <dbReference type="SAM" id="MobiDB-lite"/>
    </source>
</evidence>
<proteinExistence type="predicted"/>
<feature type="chain" id="PRO_5042128923" description="Extracellular membrane protein CFEM domain-containing protein" evidence="2">
    <location>
        <begin position="19"/>
        <end position="161"/>
    </location>
</feature>
<dbReference type="EMBL" id="BTCM01000004">
    <property type="protein sequence ID" value="GMK57432.1"/>
    <property type="molecule type" value="Genomic_DNA"/>
</dbReference>
<feature type="region of interest" description="Disordered" evidence="1">
    <location>
        <begin position="138"/>
        <end position="161"/>
    </location>
</feature>
<accession>A0AAD3TW16</accession>
<sequence length="161" mass="17794">MRLIYAIGWAALADLALSVAPNGLGVLQTAARVLRDARATRTLKRGLPWDLGVCEPRCIEGDGLWDDCFITVNFTKCLEHCYRYNDIADCFHCNQEELRKDYRVYEYQLGEVCVKFLRNPTGDLSWFGGDATNAFPAASTATSRTEATGPPPKTITAGKAL</sequence>
<evidence type="ECO:0000256" key="2">
    <source>
        <dbReference type="SAM" id="SignalP"/>
    </source>
</evidence>
<evidence type="ECO:0000313" key="3">
    <source>
        <dbReference type="EMBL" id="GMK57432.1"/>
    </source>
</evidence>
<feature type="compositionally biased region" description="Low complexity" evidence="1">
    <location>
        <begin position="138"/>
        <end position="148"/>
    </location>
</feature>
<dbReference type="AlphaFoldDB" id="A0AAD3TW16"/>
<evidence type="ECO:0008006" key="5">
    <source>
        <dbReference type="Google" id="ProtNLM"/>
    </source>
</evidence>
<organism evidence="3 4">
    <name type="scientific">Cutaneotrichosporon spelunceum</name>
    <dbReference type="NCBI Taxonomy" id="1672016"/>
    <lineage>
        <taxon>Eukaryota</taxon>
        <taxon>Fungi</taxon>
        <taxon>Dikarya</taxon>
        <taxon>Basidiomycota</taxon>
        <taxon>Agaricomycotina</taxon>
        <taxon>Tremellomycetes</taxon>
        <taxon>Trichosporonales</taxon>
        <taxon>Trichosporonaceae</taxon>
        <taxon>Cutaneotrichosporon</taxon>
    </lineage>
</organism>
<feature type="signal peptide" evidence="2">
    <location>
        <begin position="1"/>
        <end position="18"/>
    </location>
</feature>
<dbReference type="Proteomes" id="UP001222932">
    <property type="component" value="Unassembled WGS sequence"/>
</dbReference>
<name>A0AAD3TW16_9TREE</name>
<comment type="caution">
    <text evidence="3">The sequence shown here is derived from an EMBL/GenBank/DDBJ whole genome shotgun (WGS) entry which is preliminary data.</text>
</comment>
<reference evidence="3" key="2">
    <citation type="submission" date="2023-06" db="EMBL/GenBank/DDBJ databases">
        <authorList>
            <person name="Kobayashi Y."/>
            <person name="Kayamori A."/>
            <person name="Aoki K."/>
            <person name="Shiwa Y."/>
            <person name="Fujita N."/>
            <person name="Sugita T."/>
            <person name="Iwasaki W."/>
            <person name="Tanaka N."/>
            <person name="Takashima M."/>
        </authorList>
    </citation>
    <scope>NUCLEOTIDE SEQUENCE</scope>
    <source>
        <strain evidence="3">HIS016</strain>
    </source>
</reference>
<evidence type="ECO:0000313" key="4">
    <source>
        <dbReference type="Proteomes" id="UP001222932"/>
    </source>
</evidence>
<gene>
    <name evidence="3" type="ORF">CspeluHIS016_0402660</name>
</gene>